<organism evidence="1 2">
    <name type="scientific">Halopseudomonas salina</name>
    <dbReference type="NCBI Taxonomy" id="1323744"/>
    <lineage>
        <taxon>Bacteria</taxon>
        <taxon>Pseudomonadati</taxon>
        <taxon>Pseudomonadota</taxon>
        <taxon>Gammaproteobacteria</taxon>
        <taxon>Pseudomonadales</taxon>
        <taxon>Pseudomonadaceae</taxon>
        <taxon>Halopseudomonas</taxon>
    </lineage>
</organism>
<accession>A0ABQ1PAA9</accession>
<sequence length="257" mass="29920">MEIALVEGTRTRPAPGLKGSCPRCGQAAVAKCGSQLIWHWSHKGRRHCDPWWENETEWHRAWKAHFPDRMHEVVLFDEATGEKHIADLKTDRGMVIEIQHSAMPVEELKAREAFYKHMIWIVDGRPFRTQFELRPEPLPHPDSQLLDDVVFFEGLGTVFWRRSENEANPAMVLMHKAEEIGSQIQEHYQGHHFFKWKRPREVWLQATAPVLIDFGGHEVYRICEYQNPSRHCVQLIQKRALIEKNGGSYNESSIGVK</sequence>
<comment type="caution">
    <text evidence="1">The sequence shown here is derived from an EMBL/GenBank/DDBJ whole genome shotgun (WGS) entry which is preliminary data.</text>
</comment>
<evidence type="ECO:0008006" key="3">
    <source>
        <dbReference type="Google" id="ProtNLM"/>
    </source>
</evidence>
<keyword evidence="2" id="KW-1185">Reference proteome</keyword>
<dbReference type="EMBL" id="BMFF01000002">
    <property type="protein sequence ID" value="GGC93852.1"/>
    <property type="molecule type" value="Genomic_DNA"/>
</dbReference>
<evidence type="ECO:0000313" key="2">
    <source>
        <dbReference type="Proteomes" id="UP000638188"/>
    </source>
</evidence>
<gene>
    <name evidence="1" type="ORF">GCM10007418_11730</name>
</gene>
<evidence type="ECO:0000313" key="1">
    <source>
        <dbReference type="EMBL" id="GGC93852.1"/>
    </source>
</evidence>
<dbReference type="Proteomes" id="UP000638188">
    <property type="component" value="Unassembled WGS sequence"/>
</dbReference>
<protein>
    <recommendedName>
        <fullName evidence="3">Competence protein CoiA-like family protein</fullName>
    </recommendedName>
</protein>
<reference evidence="2" key="1">
    <citation type="journal article" date="2019" name="Int. J. Syst. Evol. Microbiol.">
        <title>The Global Catalogue of Microorganisms (GCM) 10K type strain sequencing project: providing services to taxonomists for standard genome sequencing and annotation.</title>
        <authorList>
            <consortium name="The Broad Institute Genomics Platform"/>
            <consortium name="The Broad Institute Genome Sequencing Center for Infectious Disease"/>
            <person name="Wu L."/>
            <person name="Ma J."/>
        </authorList>
    </citation>
    <scope>NUCLEOTIDE SEQUENCE [LARGE SCALE GENOMIC DNA]</scope>
    <source>
        <strain evidence="2">CGMCC 1.12482</strain>
    </source>
</reference>
<proteinExistence type="predicted"/>
<name>A0ABQ1PAA9_9GAMM</name>